<dbReference type="InterPro" id="IPR036188">
    <property type="entry name" value="FAD/NAD-bd_sf"/>
</dbReference>
<keyword evidence="2" id="KW-0285">Flavoprotein</keyword>
<dbReference type="PANTHER" id="PTHR42877:SF6">
    <property type="entry name" value="MONOOXYGENASE, PUTATIVE (AFU_ORTHOLOGUE AFUA_3G15050)-RELATED"/>
    <property type="match status" value="1"/>
</dbReference>
<name>A0ABR3Z726_9PEZI</name>
<evidence type="ECO:0008006" key="8">
    <source>
        <dbReference type="Google" id="ProtNLM"/>
    </source>
</evidence>
<evidence type="ECO:0000256" key="5">
    <source>
        <dbReference type="SAM" id="MobiDB-lite"/>
    </source>
</evidence>
<reference evidence="6 7" key="1">
    <citation type="journal article" date="2024" name="IMA Fungus">
        <title>IMA Genome - F19 : A genome assembly and annotation guide to empower mycologists, including annotated draft genome sequences of Ceratocystis pirilliformis, Diaporthe australafricana, Fusarium ophioides, Paecilomyces lecythidis, and Sporothrix stenoceras.</title>
        <authorList>
            <person name="Aylward J."/>
            <person name="Wilson A.M."/>
            <person name="Visagie C.M."/>
            <person name="Spraker J."/>
            <person name="Barnes I."/>
            <person name="Buitendag C."/>
            <person name="Ceriani C."/>
            <person name="Del Mar Angel L."/>
            <person name="du Plessis D."/>
            <person name="Fuchs T."/>
            <person name="Gasser K."/>
            <person name="Kramer D."/>
            <person name="Li W."/>
            <person name="Munsamy K."/>
            <person name="Piso A."/>
            <person name="Price J.L."/>
            <person name="Sonnekus B."/>
            <person name="Thomas C."/>
            <person name="van der Nest A."/>
            <person name="van Dijk A."/>
            <person name="van Heerden A."/>
            <person name="van Vuuren N."/>
            <person name="Yilmaz N."/>
            <person name="Duong T.A."/>
            <person name="van der Merwe N.A."/>
            <person name="Wingfield M.J."/>
            <person name="Wingfield B.D."/>
        </authorList>
    </citation>
    <scope>NUCLEOTIDE SEQUENCE [LARGE SCALE GENOMIC DNA]</scope>
    <source>
        <strain evidence="6 7">CMW 5346</strain>
    </source>
</reference>
<dbReference type="Gene3D" id="3.50.50.60">
    <property type="entry name" value="FAD/NAD(P)-binding domain"/>
    <property type="match status" value="2"/>
</dbReference>
<evidence type="ECO:0000256" key="4">
    <source>
        <dbReference type="ARBA" id="ARBA00023002"/>
    </source>
</evidence>
<gene>
    <name evidence="6" type="ORF">Sste5346_004808</name>
</gene>
<dbReference type="SUPFAM" id="SSF51905">
    <property type="entry name" value="FAD/NAD(P)-binding domain"/>
    <property type="match status" value="2"/>
</dbReference>
<protein>
    <recommendedName>
        <fullName evidence="8">Flavin-binding monooxygenase</fullName>
    </recommendedName>
</protein>
<sequence>MGSVDQLTAPLGGVQLVNRFIDEPRPLRVAVVGGGLSGITAGVLLPAKVPNIQLTIFEKNDDLSGTWLTNRYPGVRCDIPSHAYQSTFEPNPKWSDAFSYGSEIRDYWQGVAKKHDVYKYVKLGQRVEGAEWDQTKGEWTLTVTSVKDTSTVSHTFDVLITAVGLFDNWALPDYPGLSDFKGHLRHAQNYDPSFEPEGKRVAVIGNGASGIQIVTNLQKRVARLDHYVRHRTWIASSFAASGNKDIEATKVQEGEPGDAGGDPFHHERKAGPQKYTEKQIATRASDPEAYLQFRKALEVKYWLRFGTVFKNATANDTLREQFTTTMIERVQKKPALLNDLIPDWSPNCRRLTPGPGYLEALAEDNVDYVRTPIKRFTEMGIETEDGIVREVDAIICATGADIKESATAPRFSITVKGSSKSLTDIWRGHGHPYTYLGTATPGFPNLFFVLGPHASGPSGTVPYSSETQIAHLARLLNKIATEGIRSMVPSAKAALEFEAWAVEFFKTTVYTESCRSWYNAGNPGGYISGLWPGSMAHLAFIRRAPRWEDYEYKYLGDNDETGESNRFAWYFGNGWTKKETDPEADLVSYLHIPGTVPLKDLHDKE</sequence>
<dbReference type="PANTHER" id="PTHR42877">
    <property type="entry name" value="L-ORNITHINE N(5)-MONOOXYGENASE-RELATED"/>
    <property type="match status" value="1"/>
</dbReference>
<comment type="caution">
    <text evidence="6">The sequence shown here is derived from an EMBL/GenBank/DDBJ whole genome shotgun (WGS) entry which is preliminary data.</text>
</comment>
<evidence type="ECO:0000256" key="3">
    <source>
        <dbReference type="ARBA" id="ARBA00022827"/>
    </source>
</evidence>
<proteinExistence type="inferred from homology"/>
<evidence type="ECO:0000313" key="6">
    <source>
        <dbReference type="EMBL" id="KAL1896069.1"/>
    </source>
</evidence>
<dbReference type="Proteomes" id="UP001583186">
    <property type="component" value="Unassembled WGS sequence"/>
</dbReference>
<dbReference type="InterPro" id="IPR051209">
    <property type="entry name" value="FAD-bind_Monooxygenase_sf"/>
</dbReference>
<evidence type="ECO:0000256" key="1">
    <source>
        <dbReference type="ARBA" id="ARBA00010139"/>
    </source>
</evidence>
<dbReference type="InterPro" id="IPR020946">
    <property type="entry name" value="Flavin_mOase-like"/>
</dbReference>
<keyword evidence="4" id="KW-0560">Oxidoreductase</keyword>
<dbReference type="Pfam" id="PF00743">
    <property type="entry name" value="FMO-like"/>
    <property type="match status" value="1"/>
</dbReference>
<organism evidence="6 7">
    <name type="scientific">Sporothrix stenoceras</name>
    <dbReference type="NCBI Taxonomy" id="5173"/>
    <lineage>
        <taxon>Eukaryota</taxon>
        <taxon>Fungi</taxon>
        <taxon>Dikarya</taxon>
        <taxon>Ascomycota</taxon>
        <taxon>Pezizomycotina</taxon>
        <taxon>Sordariomycetes</taxon>
        <taxon>Sordariomycetidae</taxon>
        <taxon>Ophiostomatales</taxon>
        <taxon>Ophiostomataceae</taxon>
        <taxon>Sporothrix</taxon>
    </lineage>
</organism>
<comment type="similarity">
    <text evidence="1">Belongs to the FAD-binding monooxygenase family.</text>
</comment>
<dbReference type="EMBL" id="JAWCUI010000024">
    <property type="protein sequence ID" value="KAL1896069.1"/>
    <property type="molecule type" value="Genomic_DNA"/>
</dbReference>
<feature type="region of interest" description="Disordered" evidence="5">
    <location>
        <begin position="252"/>
        <end position="277"/>
    </location>
</feature>
<keyword evidence="7" id="KW-1185">Reference proteome</keyword>
<evidence type="ECO:0000256" key="2">
    <source>
        <dbReference type="ARBA" id="ARBA00022630"/>
    </source>
</evidence>
<accession>A0ABR3Z726</accession>
<keyword evidence="3" id="KW-0274">FAD</keyword>
<evidence type="ECO:0000313" key="7">
    <source>
        <dbReference type="Proteomes" id="UP001583186"/>
    </source>
</evidence>